<dbReference type="Gene3D" id="2.40.110.10">
    <property type="entry name" value="Butyryl-CoA Dehydrogenase, subunit A, domain 2"/>
    <property type="match status" value="1"/>
</dbReference>
<dbReference type="SUPFAM" id="SSF47203">
    <property type="entry name" value="Acyl-CoA dehydrogenase C-terminal domain-like"/>
    <property type="match status" value="2"/>
</dbReference>
<dbReference type="InterPro" id="IPR009100">
    <property type="entry name" value="AcylCoA_DH/oxidase_NM_dom_sf"/>
</dbReference>
<dbReference type="InterPro" id="IPR055060">
    <property type="entry name" value="ACOX_C_alpha1"/>
</dbReference>
<dbReference type="InterPro" id="IPR002655">
    <property type="entry name" value="Acyl-CoA_oxidase_C"/>
</dbReference>
<feature type="region of interest" description="Disordered" evidence="6">
    <location>
        <begin position="1"/>
        <end position="24"/>
    </location>
</feature>
<accession>A0ABW2KLT9</accession>
<evidence type="ECO:0000256" key="2">
    <source>
        <dbReference type="ARBA" id="ARBA00006288"/>
    </source>
</evidence>
<feature type="compositionally biased region" description="Low complexity" evidence="6">
    <location>
        <begin position="12"/>
        <end position="22"/>
    </location>
</feature>
<feature type="domain" description="Acyl-CoA oxidase C-alpha1" evidence="8">
    <location>
        <begin position="295"/>
        <end position="438"/>
    </location>
</feature>
<dbReference type="EMBL" id="JBHTBH010000010">
    <property type="protein sequence ID" value="MFC7330150.1"/>
    <property type="molecule type" value="Genomic_DNA"/>
</dbReference>
<evidence type="ECO:0000256" key="3">
    <source>
        <dbReference type="ARBA" id="ARBA00022630"/>
    </source>
</evidence>
<dbReference type="InterPro" id="IPR046373">
    <property type="entry name" value="Acyl-CoA_Oxase/DH_mid-dom_sf"/>
</dbReference>
<comment type="similarity">
    <text evidence="2">Belongs to the acyl-CoA oxidase family.</text>
</comment>
<keyword evidence="3" id="KW-0285">Flavoprotein</keyword>
<evidence type="ECO:0000313" key="10">
    <source>
        <dbReference type="Proteomes" id="UP001596540"/>
    </source>
</evidence>
<keyword evidence="5" id="KW-0560">Oxidoreductase</keyword>
<dbReference type="PANTHER" id="PTHR10909:SF382">
    <property type="entry name" value="ACYL-COENZYME A OXIDASE"/>
    <property type="match status" value="1"/>
</dbReference>
<comment type="cofactor">
    <cofactor evidence="1">
        <name>FAD</name>
        <dbReference type="ChEBI" id="CHEBI:57692"/>
    </cofactor>
</comment>
<comment type="caution">
    <text evidence="9">The sequence shown here is derived from an EMBL/GenBank/DDBJ whole genome shotgun (WGS) entry which is preliminary data.</text>
</comment>
<feature type="domain" description="Acyl-CoA oxidase C-terminal" evidence="7">
    <location>
        <begin position="475"/>
        <end position="595"/>
    </location>
</feature>
<evidence type="ECO:0000259" key="7">
    <source>
        <dbReference type="Pfam" id="PF01756"/>
    </source>
</evidence>
<sequence length="635" mass="67405">MDEARGGEEPSRGPGPARPGDAVTGLHHALFGGPAEYDRVHRPWRDLLATGPFRAGTVPDGADRVTLAYQRLRLINDALDSAADLAADPTRLASLHEWTAPLDGGLTTIAGIHYNLFLGSLLDHDAHPDRELADHLAMRRIGTFLCTELDHGNDAGALRTTATYDPACDRFVLHTPDPGARKFMPNTGEYGGPKSGLVAARLIAGGDDHGVFLFLTPLTDESGPLPGVTVLPLAGKHGSPVDHCLTSFDHVRLPRHAMLTGEHGRPGPDGVPISSVGNRRRRFLRAIDRVTTGKLCMSASGVAGARAALAIAVRYGLHRHISGPRGGARVPVFAHRSHHGPLVSAIATGYAMTLLHRDTVRLFADRPAGARERERLDRLVAVTKGWTTWNARRIIVECRERCGARALFPANRLSPLCADVEGLITAEGDNLAVWVKAGAELLLDHDVPAFGETPGGRLTDPAVLAGLLAAVERLELDRARRRLRQAPSGDPLRRWNAAAPYALRAVAAFAERRAAEAVLAAATTAAPGARGPLLDVYRLFALERIAEHDGDLLTEGRLTTGQAAGLRDTIEELVASLAERAPILVAAFDLPEGVLADIPIAGARPHAGLVAMDARHPDRPAAVTAPGAPVTATAG</sequence>
<proteinExistence type="inferred from homology"/>
<dbReference type="Proteomes" id="UP001596540">
    <property type="component" value="Unassembled WGS sequence"/>
</dbReference>
<dbReference type="Pfam" id="PF01756">
    <property type="entry name" value="ACOX"/>
    <property type="match status" value="1"/>
</dbReference>
<keyword evidence="4" id="KW-0274">FAD</keyword>
<dbReference type="SUPFAM" id="SSF56645">
    <property type="entry name" value="Acyl-CoA dehydrogenase NM domain-like"/>
    <property type="match status" value="1"/>
</dbReference>
<evidence type="ECO:0000256" key="4">
    <source>
        <dbReference type="ARBA" id="ARBA00022827"/>
    </source>
</evidence>
<organism evidence="9 10">
    <name type="scientific">Marinactinospora rubrisoli</name>
    <dbReference type="NCBI Taxonomy" id="2715399"/>
    <lineage>
        <taxon>Bacteria</taxon>
        <taxon>Bacillati</taxon>
        <taxon>Actinomycetota</taxon>
        <taxon>Actinomycetes</taxon>
        <taxon>Streptosporangiales</taxon>
        <taxon>Nocardiopsidaceae</taxon>
        <taxon>Marinactinospora</taxon>
    </lineage>
</organism>
<gene>
    <name evidence="9" type="ORF">ACFQRF_20675</name>
</gene>
<evidence type="ECO:0000256" key="5">
    <source>
        <dbReference type="ARBA" id="ARBA00023002"/>
    </source>
</evidence>
<evidence type="ECO:0000256" key="6">
    <source>
        <dbReference type="SAM" id="MobiDB-lite"/>
    </source>
</evidence>
<dbReference type="Pfam" id="PF22924">
    <property type="entry name" value="ACOX_C_alpha1"/>
    <property type="match status" value="1"/>
</dbReference>
<protein>
    <submittedName>
        <fullName evidence="9">Acyl-CoA dehydrogenase</fullName>
    </submittedName>
</protein>
<dbReference type="InterPro" id="IPR012258">
    <property type="entry name" value="Acyl-CoA_oxidase"/>
</dbReference>
<dbReference type="RefSeq" id="WP_379872788.1">
    <property type="nucleotide sequence ID" value="NZ_JBHTBH010000010.1"/>
</dbReference>
<evidence type="ECO:0000313" key="9">
    <source>
        <dbReference type="EMBL" id="MFC7330150.1"/>
    </source>
</evidence>
<feature type="compositionally biased region" description="Basic and acidic residues" evidence="6">
    <location>
        <begin position="1"/>
        <end position="11"/>
    </location>
</feature>
<name>A0ABW2KLT9_9ACTN</name>
<dbReference type="PANTHER" id="PTHR10909">
    <property type="entry name" value="ELECTRON TRANSPORT OXIDOREDUCTASE"/>
    <property type="match status" value="1"/>
</dbReference>
<dbReference type="InterPro" id="IPR036250">
    <property type="entry name" value="AcylCo_DH-like_C"/>
</dbReference>
<dbReference type="Gene3D" id="1.20.140.10">
    <property type="entry name" value="Butyryl-CoA Dehydrogenase, subunit A, domain 3"/>
    <property type="match status" value="2"/>
</dbReference>
<keyword evidence="10" id="KW-1185">Reference proteome</keyword>
<evidence type="ECO:0000256" key="1">
    <source>
        <dbReference type="ARBA" id="ARBA00001974"/>
    </source>
</evidence>
<dbReference type="PIRSF" id="PIRSF000168">
    <property type="entry name" value="Acyl-CoA_oxidase"/>
    <property type="match status" value="1"/>
</dbReference>
<reference evidence="10" key="1">
    <citation type="journal article" date="2019" name="Int. J. Syst. Evol. Microbiol.">
        <title>The Global Catalogue of Microorganisms (GCM) 10K type strain sequencing project: providing services to taxonomists for standard genome sequencing and annotation.</title>
        <authorList>
            <consortium name="The Broad Institute Genomics Platform"/>
            <consortium name="The Broad Institute Genome Sequencing Center for Infectious Disease"/>
            <person name="Wu L."/>
            <person name="Ma J."/>
        </authorList>
    </citation>
    <scope>NUCLEOTIDE SEQUENCE [LARGE SCALE GENOMIC DNA]</scope>
    <source>
        <strain evidence="10">CGMCC 4.7382</strain>
    </source>
</reference>
<evidence type="ECO:0000259" key="8">
    <source>
        <dbReference type="Pfam" id="PF22924"/>
    </source>
</evidence>